<evidence type="ECO:0000313" key="3">
    <source>
        <dbReference type="Proteomes" id="UP000615446"/>
    </source>
</evidence>
<keyword evidence="2" id="KW-0418">Kinase</keyword>
<dbReference type="InterPro" id="IPR001245">
    <property type="entry name" value="Ser-Thr/Tyr_kinase_cat_dom"/>
</dbReference>
<protein>
    <submittedName>
        <fullName evidence="2">Kinase-like domain-containing protein</fullName>
    </submittedName>
</protein>
<accession>A0A8H3LAI4</accession>
<dbReference type="Gene3D" id="1.10.510.10">
    <property type="entry name" value="Transferase(Phosphotransferase) domain 1"/>
    <property type="match status" value="1"/>
</dbReference>
<dbReference type="SUPFAM" id="SSF56112">
    <property type="entry name" value="Protein kinase-like (PK-like)"/>
    <property type="match status" value="1"/>
</dbReference>
<proteinExistence type="predicted"/>
<gene>
    <name evidence="2" type="ORF">RCL2_001037700</name>
</gene>
<dbReference type="PROSITE" id="PS50011">
    <property type="entry name" value="PROTEIN_KINASE_DOM"/>
    <property type="match status" value="1"/>
</dbReference>
<dbReference type="Proteomes" id="UP000615446">
    <property type="component" value="Unassembled WGS sequence"/>
</dbReference>
<dbReference type="PANTHER" id="PTHR44329">
    <property type="entry name" value="SERINE/THREONINE-PROTEIN KINASE TNNI3K-RELATED"/>
    <property type="match status" value="1"/>
</dbReference>
<dbReference type="PANTHER" id="PTHR44329:SF297">
    <property type="entry name" value="RECEPTOR-INTERACTING SERINE_THREONINE-PROTEIN KINASE 3"/>
    <property type="match status" value="1"/>
</dbReference>
<dbReference type="OrthoDB" id="4062651at2759"/>
<dbReference type="AlphaFoldDB" id="A0A8H3LAI4"/>
<organism evidence="2 3">
    <name type="scientific">Rhizophagus clarus</name>
    <dbReference type="NCBI Taxonomy" id="94130"/>
    <lineage>
        <taxon>Eukaryota</taxon>
        <taxon>Fungi</taxon>
        <taxon>Fungi incertae sedis</taxon>
        <taxon>Mucoromycota</taxon>
        <taxon>Glomeromycotina</taxon>
        <taxon>Glomeromycetes</taxon>
        <taxon>Glomerales</taxon>
        <taxon>Glomeraceae</taxon>
        <taxon>Rhizophagus</taxon>
    </lineage>
</organism>
<keyword evidence="2" id="KW-0808">Transferase</keyword>
<dbReference type="EMBL" id="BLAL01000068">
    <property type="protein sequence ID" value="GES83216.1"/>
    <property type="molecule type" value="Genomic_DNA"/>
</dbReference>
<dbReference type="InterPro" id="IPR051681">
    <property type="entry name" value="Ser/Thr_Kinases-Pseudokinases"/>
</dbReference>
<dbReference type="Pfam" id="PF07714">
    <property type="entry name" value="PK_Tyr_Ser-Thr"/>
    <property type="match status" value="1"/>
</dbReference>
<evidence type="ECO:0000313" key="2">
    <source>
        <dbReference type="EMBL" id="GES83216.1"/>
    </source>
</evidence>
<dbReference type="InterPro" id="IPR000719">
    <property type="entry name" value="Prot_kinase_dom"/>
</dbReference>
<feature type="domain" description="Protein kinase" evidence="1">
    <location>
        <begin position="353"/>
        <end position="628"/>
    </location>
</feature>
<dbReference type="GO" id="GO:0004674">
    <property type="term" value="F:protein serine/threonine kinase activity"/>
    <property type="evidence" value="ECO:0007669"/>
    <property type="project" value="TreeGrafter"/>
</dbReference>
<comment type="caution">
    <text evidence="2">The sequence shown here is derived from an EMBL/GenBank/DDBJ whole genome shotgun (WGS) entry which is preliminary data.</text>
</comment>
<sequence>MSFQNSVDYLEYLKNNLKNRISGNEEIDDFVQNMQLKIKHYDDIVFEWIPYNQFHEIKETGRNEFTTNYSVMWRNGPLYWDEQNNKYARASNKKVALKRFHNLRNPIKFLIKETEKYSINRYGHKLNKRDGIILEWIPYDQFNEIREIGKYDFKTTYSAIWKNGPLYYIDQYNIYARDLNKKISLKCLYNSQDDIDKVLFEHYQNIYSNREVTLKCLHNSQDPIEFVINEDNTRRYSNIKVTLKCLHNSQNHIEFVINEAKKYLSNRKIFKPYGISQNPYTNDFIIAKKYLSNRKIFEPCGISQNPYTNDFILVQNNITWISGNERIDDFIQEIQLNTKFDDTIFEWIPYDQFVKIEEIGRGGFATIYSAIWKNGPLKEQNGNYKRNSNKNIALKCLDNLQRPTDELLNEVKAYSTGMIDNSNILKIYGISQNPNTKDYIIVLHYMEGGNFNNWIYVNENFKYFSWKKKIRTLYFIARGLKEIHKKKMAHHDFHTGNILFDSPLMEQYVNRTYISDMGLCRRIGENNQNNIYGVMPYVAPEVLRGRPYTQASDIYSFGMMMYFVATGRQPFDNCAHDHILALDICKGTRPELKEQEAPKSYINLMRKCWNSNPHNRPNVTKLYQSLWSININDSEIERAENYRNLHLTSLMESRQTATHPQAIYTSRLLNPFTKDLQNSECLDCAILD</sequence>
<name>A0A8H3LAI4_9GLOM</name>
<evidence type="ECO:0000259" key="1">
    <source>
        <dbReference type="PROSITE" id="PS50011"/>
    </source>
</evidence>
<dbReference type="GO" id="GO:0005524">
    <property type="term" value="F:ATP binding"/>
    <property type="evidence" value="ECO:0007669"/>
    <property type="project" value="InterPro"/>
</dbReference>
<dbReference type="InterPro" id="IPR011009">
    <property type="entry name" value="Kinase-like_dom_sf"/>
</dbReference>
<reference evidence="2" key="1">
    <citation type="submission" date="2019-10" db="EMBL/GenBank/DDBJ databases">
        <title>Conservation and host-specific expression of non-tandemly repeated heterogenous ribosome RNA gene in arbuscular mycorrhizal fungi.</title>
        <authorList>
            <person name="Maeda T."/>
            <person name="Kobayashi Y."/>
            <person name="Nakagawa T."/>
            <person name="Ezawa T."/>
            <person name="Yamaguchi K."/>
            <person name="Bino T."/>
            <person name="Nishimoto Y."/>
            <person name="Shigenobu S."/>
            <person name="Kawaguchi M."/>
        </authorList>
    </citation>
    <scope>NUCLEOTIDE SEQUENCE</scope>
    <source>
        <strain evidence="2">HR1</strain>
    </source>
</reference>